<gene>
    <name evidence="2" type="ORF">PEVE_00009401</name>
</gene>
<accession>A0ABN8LV57</accession>
<dbReference type="Proteomes" id="UP001159427">
    <property type="component" value="Unassembled WGS sequence"/>
</dbReference>
<sequence>MGLPESARDSYRKKAADSGYSSVSPPSPNKRAKRIIKNIMKEVGQLEDLAGHALVLCAYDGSLYQGGSSFGELVLKTNVVETFTNYLTCSEEEKQDISVKKLQELFNSTYSELTAKDGSKMPYSKVKQLGIIFKDLPLDLQPEMSLFPKKPTLYGSGQRRKLWLTRHEWSLTISLSTATTHTTTSNSHTANATSHNTTSTSQTANATSHTTTITPCTTTATPPISTTTPCTTTTTPRATTTTPPATTTTPRTTTTTPRIITARPLITTATPCTTSANPHTTTVPVSIPSASLSSLSQHSTSCPSGVVFSKGKQLYQQTDTGFVLSVYTEFGMPLPSTNRIVHAVYVLSA</sequence>
<keyword evidence="3" id="KW-1185">Reference proteome</keyword>
<feature type="region of interest" description="Disordered" evidence="1">
    <location>
        <begin position="180"/>
        <end position="254"/>
    </location>
</feature>
<evidence type="ECO:0000256" key="1">
    <source>
        <dbReference type="SAM" id="MobiDB-lite"/>
    </source>
</evidence>
<reference evidence="2 3" key="1">
    <citation type="submission" date="2022-05" db="EMBL/GenBank/DDBJ databases">
        <authorList>
            <consortium name="Genoscope - CEA"/>
            <person name="William W."/>
        </authorList>
    </citation>
    <scope>NUCLEOTIDE SEQUENCE [LARGE SCALE GENOMIC DNA]</scope>
</reference>
<comment type="caution">
    <text evidence="2">The sequence shown here is derived from an EMBL/GenBank/DDBJ whole genome shotgun (WGS) entry which is preliminary data.</text>
</comment>
<organism evidence="2 3">
    <name type="scientific">Porites evermanni</name>
    <dbReference type="NCBI Taxonomy" id="104178"/>
    <lineage>
        <taxon>Eukaryota</taxon>
        <taxon>Metazoa</taxon>
        <taxon>Cnidaria</taxon>
        <taxon>Anthozoa</taxon>
        <taxon>Hexacorallia</taxon>
        <taxon>Scleractinia</taxon>
        <taxon>Fungiina</taxon>
        <taxon>Poritidae</taxon>
        <taxon>Porites</taxon>
    </lineage>
</organism>
<feature type="region of interest" description="Disordered" evidence="1">
    <location>
        <begin position="1"/>
        <end position="29"/>
    </location>
</feature>
<proteinExistence type="predicted"/>
<evidence type="ECO:0000313" key="2">
    <source>
        <dbReference type="EMBL" id="CAH3020981.1"/>
    </source>
</evidence>
<evidence type="ECO:0000313" key="3">
    <source>
        <dbReference type="Proteomes" id="UP001159427"/>
    </source>
</evidence>
<feature type="compositionally biased region" description="Basic and acidic residues" evidence="1">
    <location>
        <begin position="1"/>
        <end position="16"/>
    </location>
</feature>
<protein>
    <submittedName>
        <fullName evidence="2">Uncharacterized protein</fullName>
    </submittedName>
</protein>
<dbReference type="EMBL" id="CALNXI010000165">
    <property type="protein sequence ID" value="CAH3020981.1"/>
    <property type="molecule type" value="Genomic_DNA"/>
</dbReference>
<name>A0ABN8LV57_9CNID</name>